<name>A0A839NHQ3_9MICO</name>
<protein>
    <recommendedName>
        <fullName evidence="4">Glyoxalase-like domain-containing protein</fullName>
    </recommendedName>
</protein>
<evidence type="ECO:0000313" key="1">
    <source>
        <dbReference type="EMBL" id="MBB2894201.1"/>
    </source>
</evidence>
<sequence length="69" mass="7373">MLDVSTDGSTKTGPLLTVDDVRGWIEGRRDRVSVAMAPAQIPGGWWAAVTDPFGNPTYVIDQSTADRPG</sequence>
<dbReference type="EMBL" id="JACHVQ010000007">
    <property type="protein sequence ID" value="MBB2894771.1"/>
    <property type="molecule type" value="Genomic_DNA"/>
</dbReference>
<dbReference type="RefSeq" id="WP_183322637.1">
    <property type="nucleotide sequence ID" value="NZ_JACHVQ010000004.1"/>
</dbReference>
<keyword evidence="3" id="KW-1185">Reference proteome</keyword>
<accession>A0A839NHQ3</accession>
<dbReference type="Proteomes" id="UP000559182">
    <property type="component" value="Unassembled WGS sequence"/>
</dbReference>
<evidence type="ECO:0008006" key="4">
    <source>
        <dbReference type="Google" id="ProtNLM"/>
    </source>
</evidence>
<organism evidence="1 3">
    <name type="scientific">Flexivirga oryzae</name>
    <dbReference type="NCBI Taxonomy" id="1794944"/>
    <lineage>
        <taxon>Bacteria</taxon>
        <taxon>Bacillati</taxon>
        <taxon>Actinomycetota</taxon>
        <taxon>Actinomycetes</taxon>
        <taxon>Micrococcales</taxon>
        <taxon>Dermacoccaceae</taxon>
        <taxon>Flexivirga</taxon>
    </lineage>
</organism>
<dbReference type="AlphaFoldDB" id="A0A839NHQ3"/>
<comment type="caution">
    <text evidence="1">The sequence shown here is derived from an EMBL/GenBank/DDBJ whole genome shotgun (WGS) entry which is preliminary data.</text>
</comment>
<reference evidence="1 3" key="1">
    <citation type="submission" date="2020-08" db="EMBL/GenBank/DDBJ databases">
        <title>Sequencing the genomes of 1000 actinobacteria strains.</title>
        <authorList>
            <person name="Klenk H.-P."/>
        </authorList>
    </citation>
    <scope>NUCLEOTIDE SEQUENCE [LARGE SCALE GENOMIC DNA]</scope>
    <source>
        <strain evidence="1 3">DSM 105369</strain>
    </source>
</reference>
<evidence type="ECO:0000313" key="2">
    <source>
        <dbReference type="EMBL" id="MBB2894771.1"/>
    </source>
</evidence>
<dbReference type="SUPFAM" id="SSF54593">
    <property type="entry name" value="Glyoxalase/Bleomycin resistance protein/Dihydroxybiphenyl dioxygenase"/>
    <property type="match status" value="1"/>
</dbReference>
<evidence type="ECO:0000313" key="3">
    <source>
        <dbReference type="Proteomes" id="UP000559182"/>
    </source>
</evidence>
<dbReference type="EMBL" id="JACHVQ010000004">
    <property type="protein sequence ID" value="MBB2894201.1"/>
    <property type="molecule type" value="Genomic_DNA"/>
</dbReference>
<proteinExistence type="predicted"/>
<dbReference type="InterPro" id="IPR029068">
    <property type="entry name" value="Glyas_Bleomycin-R_OHBP_Dase"/>
</dbReference>
<gene>
    <name evidence="1" type="ORF">FHU39_004237</name>
    <name evidence="2" type="ORF">FHU39_004822</name>
</gene>